<reference evidence="1 2" key="1">
    <citation type="submission" date="2010-08" db="EMBL/GenBank/DDBJ databases">
        <title>Complete sequence of Clostridium cellulovorans 743B.</title>
        <authorList>
            <consortium name="US DOE Joint Genome Institute"/>
            <person name="Lucas S."/>
            <person name="Copeland A."/>
            <person name="Lapidus A."/>
            <person name="Cheng J.-F."/>
            <person name="Bruce D."/>
            <person name="Goodwin L."/>
            <person name="Pitluck S."/>
            <person name="Chertkov O."/>
            <person name="Detter J.C."/>
            <person name="Han C."/>
            <person name="Tapia R."/>
            <person name="Land M."/>
            <person name="Hauser L."/>
            <person name="Chang Y.-J."/>
            <person name="Jeffries C."/>
            <person name="Kyrpides N."/>
            <person name="Ivanova N."/>
            <person name="Mikhailova N."/>
            <person name="Hemme C.L."/>
            <person name="Woyke T."/>
        </authorList>
    </citation>
    <scope>NUCLEOTIDE SEQUENCE [LARGE SCALE GENOMIC DNA]</scope>
    <source>
        <strain evidence="2">ATCC 35296 / DSM 3052 / OCM 3 / 743B</strain>
    </source>
</reference>
<dbReference type="OrthoDB" id="2889166at2"/>
<dbReference type="EMBL" id="CP002160">
    <property type="protein sequence ID" value="ADL52148.1"/>
    <property type="molecule type" value="Genomic_DNA"/>
</dbReference>
<organism evidence="1 2">
    <name type="scientific">Clostridium cellulovorans (strain ATCC 35296 / DSM 3052 / OCM 3 / 743B)</name>
    <dbReference type="NCBI Taxonomy" id="573061"/>
    <lineage>
        <taxon>Bacteria</taxon>
        <taxon>Bacillati</taxon>
        <taxon>Bacillota</taxon>
        <taxon>Clostridia</taxon>
        <taxon>Eubacteriales</taxon>
        <taxon>Clostridiaceae</taxon>
        <taxon>Clostridium</taxon>
    </lineage>
</organism>
<evidence type="ECO:0000313" key="1">
    <source>
        <dbReference type="EMBL" id="ADL52148.1"/>
    </source>
</evidence>
<dbReference type="AlphaFoldDB" id="D9SQ12"/>
<dbReference type="NCBIfam" id="TIGR01560">
    <property type="entry name" value="put_DNA_pack"/>
    <property type="match status" value="1"/>
</dbReference>
<dbReference type="RefSeq" id="WP_010074661.1">
    <property type="nucleotide sequence ID" value="NC_014393.1"/>
</dbReference>
<evidence type="ECO:0000313" key="2">
    <source>
        <dbReference type="Proteomes" id="UP000002730"/>
    </source>
</evidence>
<dbReference type="HOGENOM" id="CLU_172477_0_0_9"/>
<accession>D9SQ12</accession>
<dbReference type="eggNOG" id="ENOG50332RV">
    <property type="taxonomic scope" value="Bacteria"/>
</dbReference>
<name>D9SQ12_CLOC7</name>
<dbReference type="STRING" id="573061.Clocel_2435"/>
<dbReference type="Proteomes" id="UP000002730">
    <property type="component" value="Chromosome"/>
</dbReference>
<proteinExistence type="predicted"/>
<protein>
    <submittedName>
        <fullName evidence="1">Putative phage protein</fullName>
    </submittedName>
</protein>
<dbReference type="InterPro" id="IPR056951">
    <property type="entry name" value="Phage_connect_2"/>
</dbReference>
<keyword evidence="2" id="KW-1185">Reference proteome</keyword>
<dbReference type="Pfam" id="PF24829">
    <property type="entry name" value="Phage_connect_2"/>
    <property type="match status" value="1"/>
</dbReference>
<dbReference type="KEGG" id="ccb:Clocel_2435"/>
<sequence length="91" mass="10303">MSLDKIKTSLRIKNNSEEMNTEITDLIEACKADLLLSGVKRIPDTDPLIQQAIKLYCKANFGLDNKDSDRYKLSYESLKQSLALCGDYNVE</sequence>
<dbReference type="InterPro" id="IPR006450">
    <property type="entry name" value="Phage_HK97_gp6-like"/>
</dbReference>
<gene>
    <name evidence="1" type="ordered locus">Clocel_2435</name>
</gene>